<dbReference type="GO" id="GO:0005778">
    <property type="term" value="C:peroxisomal membrane"/>
    <property type="evidence" value="ECO:0007669"/>
    <property type="project" value="UniProtKB-SubCell"/>
</dbReference>
<accession>A0A4Y7NPD1</accession>
<protein>
    <recommendedName>
        <fullName evidence="12">Novel acetylcholine receptor chaperone</fullName>
    </recommendedName>
</protein>
<evidence type="ECO:0000256" key="7">
    <source>
        <dbReference type="ARBA" id="ARBA00022989"/>
    </source>
</evidence>
<comment type="similarity">
    <text evidence="4">Belongs to the DoxX family.</text>
</comment>
<evidence type="ECO:0000256" key="9">
    <source>
        <dbReference type="ARBA" id="ARBA00023140"/>
    </source>
</evidence>
<dbReference type="GO" id="GO:0031410">
    <property type="term" value="C:cytoplasmic vesicle"/>
    <property type="evidence" value="ECO:0007669"/>
    <property type="project" value="UniProtKB-SubCell"/>
</dbReference>
<keyword evidence="9" id="KW-0576">Peroxisome</keyword>
<name>A0A4Y7NPD1_9CRUS</name>
<dbReference type="GO" id="GO:2000010">
    <property type="term" value="P:positive regulation of protein localization to cell surface"/>
    <property type="evidence" value="ECO:0007669"/>
    <property type="project" value="TreeGrafter"/>
</dbReference>
<evidence type="ECO:0000256" key="4">
    <source>
        <dbReference type="ARBA" id="ARBA00006679"/>
    </source>
</evidence>
<organism evidence="15">
    <name type="scientific">Simocephalus serrulatus</name>
    <dbReference type="NCBI Taxonomy" id="117539"/>
    <lineage>
        <taxon>Eukaryota</taxon>
        <taxon>Metazoa</taxon>
        <taxon>Ecdysozoa</taxon>
        <taxon>Arthropoda</taxon>
        <taxon>Crustacea</taxon>
        <taxon>Branchiopoda</taxon>
        <taxon>Diplostraca</taxon>
        <taxon>Cladocera</taxon>
        <taxon>Anomopoda</taxon>
        <taxon>Daphniidae</taxon>
        <taxon>Simocephalus</taxon>
    </lineage>
</organism>
<comment type="subcellular location">
    <subcellularLocation>
        <location evidence="2">Cytoplasmic vesicle</location>
    </subcellularLocation>
    <subcellularLocation>
        <location evidence="1">Endoplasmic reticulum membrane</location>
        <topology evidence="1">Multi-pass membrane protein</topology>
    </subcellularLocation>
    <subcellularLocation>
        <location evidence="3">Peroxisome membrane</location>
        <topology evidence="3">Multi-pass membrane protein</topology>
    </subcellularLocation>
</comment>
<feature type="transmembrane region" description="Helical" evidence="14">
    <location>
        <begin position="67"/>
        <end position="86"/>
    </location>
</feature>
<keyword evidence="11" id="KW-0968">Cytoplasmic vesicle</keyword>
<evidence type="ECO:0000256" key="3">
    <source>
        <dbReference type="ARBA" id="ARBA00004585"/>
    </source>
</evidence>
<evidence type="ECO:0000256" key="14">
    <source>
        <dbReference type="SAM" id="Phobius"/>
    </source>
</evidence>
<keyword evidence="7 14" id="KW-1133">Transmembrane helix</keyword>
<keyword evidence="5 14" id="KW-0812">Transmembrane</keyword>
<dbReference type="InterPro" id="IPR040399">
    <property type="entry name" value="TMEM35A/B"/>
</dbReference>
<proteinExistence type="evidence at transcript level"/>
<keyword evidence="6" id="KW-0256">Endoplasmic reticulum</keyword>
<keyword evidence="8 14" id="KW-0472">Membrane</keyword>
<gene>
    <name evidence="15" type="primary">EOG090X0IKQ</name>
</gene>
<dbReference type="Pfam" id="PF13564">
    <property type="entry name" value="DoxX_2"/>
    <property type="match status" value="1"/>
</dbReference>
<keyword evidence="10" id="KW-0143">Chaperone</keyword>
<dbReference type="PANTHER" id="PTHR13163:SF0">
    <property type="entry name" value="NOVEL ACETYLCHOLINE RECEPTOR CHAPERONE"/>
    <property type="match status" value="1"/>
</dbReference>
<evidence type="ECO:0000256" key="11">
    <source>
        <dbReference type="ARBA" id="ARBA00023329"/>
    </source>
</evidence>
<dbReference type="GO" id="GO:0005789">
    <property type="term" value="C:endoplasmic reticulum membrane"/>
    <property type="evidence" value="ECO:0007669"/>
    <property type="project" value="UniProtKB-SubCell"/>
</dbReference>
<evidence type="ECO:0000256" key="12">
    <source>
        <dbReference type="ARBA" id="ARBA00024424"/>
    </source>
</evidence>
<feature type="region of interest" description="Disordered" evidence="13">
    <location>
        <begin position="125"/>
        <end position="147"/>
    </location>
</feature>
<evidence type="ECO:0000256" key="2">
    <source>
        <dbReference type="ARBA" id="ARBA00004541"/>
    </source>
</evidence>
<evidence type="ECO:0000256" key="1">
    <source>
        <dbReference type="ARBA" id="ARBA00004477"/>
    </source>
</evidence>
<dbReference type="PANTHER" id="PTHR13163">
    <property type="entry name" value="SPINAL CORD EXPRESSION PROTEIN 4"/>
    <property type="match status" value="1"/>
</dbReference>
<evidence type="ECO:0000256" key="8">
    <source>
        <dbReference type="ARBA" id="ARBA00023136"/>
    </source>
</evidence>
<dbReference type="GO" id="GO:0051131">
    <property type="term" value="P:chaperone-mediated protein complex assembly"/>
    <property type="evidence" value="ECO:0007669"/>
    <property type="project" value="TreeGrafter"/>
</dbReference>
<evidence type="ECO:0000256" key="13">
    <source>
        <dbReference type="SAM" id="MobiDB-lite"/>
    </source>
</evidence>
<evidence type="ECO:0000256" key="6">
    <source>
        <dbReference type="ARBA" id="ARBA00022824"/>
    </source>
</evidence>
<dbReference type="EMBL" id="LR024994">
    <property type="protein sequence ID" value="SVE94613.1"/>
    <property type="molecule type" value="mRNA"/>
</dbReference>
<evidence type="ECO:0000256" key="5">
    <source>
        <dbReference type="ARBA" id="ARBA00022692"/>
    </source>
</evidence>
<dbReference type="InterPro" id="IPR032808">
    <property type="entry name" value="DoxX"/>
</dbReference>
<feature type="transmembrane region" description="Helical" evidence="14">
    <location>
        <begin position="92"/>
        <end position="109"/>
    </location>
</feature>
<evidence type="ECO:0000256" key="10">
    <source>
        <dbReference type="ARBA" id="ARBA00023186"/>
    </source>
</evidence>
<sequence length="147" mass="16808">MKITPYISKELHKDLRQEYVKYAKIIPLARLLNVKIPSKWYRRIVGGLEIICGIALTFIPHRRIKQVANWILLSLMIGAIYLHWAVDDKLERSAPALVFFFMLTCRLVVEWQIQRQAKADAIKPPVKPAATGSAHSHIPANKLAKSE</sequence>
<dbReference type="AlphaFoldDB" id="A0A4Y7NPD1"/>
<reference evidence="15" key="1">
    <citation type="submission" date="2018-08" db="EMBL/GenBank/DDBJ databases">
        <authorList>
            <person name="Cornetti L."/>
        </authorList>
    </citation>
    <scope>NUCLEOTIDE SEQUENCE</scope>
    <source>
        <strain evidence="15">OM-SAIQ-clone2</strain>
    </source>
</reference>
<evidence type="ECO:0000313" key="15">
    <source>
        <dbReference type="EMBL" id="SVE94613.1"/>
    </source>
</evidence>